<dbReference type="InterPro" id="IPR032623">
    <property type="entry name" value="FecR_N"/>
</dbReference>
<dbReference type="Pfam" id="PF16220">
    <property type="entry name" value="DUF4880"/>
    <property type="match status" value="1"/>
</dbReference>
<dbReference type="InterPro" id="IPR012373">
    <property type="entry name" value="Ferrdict_sens_TM"/>
</dbReference>
<evidence type="ECO:0000313" key="3">
    <source>
        <dbReference type="EMBL" id="WQH06067.1"/>
    </source>
</evidence>
<dbReference type="Gene3D" id="2.60.120.1440">
    <property type="match status" value="1"/>
</dbReference>
<dbReference type="PIRSF" id="PIRSF018266">
    <property type="entry name" value="FecR"/>
    <property type="match status" value="1"/>
</dbReference>
<reference evidence="3 4" key="1">
    <citation type="submission" date="2023-11" db="EMBL/GenBank/DDBJ databases">
        <title>MicrobeMod: A computational toolkit for identifying prokaryotic methylation and restriction-modification with nanopore sequencing.</title>
        <authorList>
            <person name="Crits-Christoph A."/>
            <person name="Kang S.C."/>
            <person name="Lee H."/>
            <person name="Ostrov N."/>
        </authorList>
    </citation>
    <scope>NUCLEOTIDE SEQUENCE [LARGE SCALE GENOMIC DNA]</scope>
    <source>
        <strain evidence="3 4">ATCC 25935</strain>
    </source>
</reference>
<feature type="domain" description="FecR protein" evidence="1">
    <location>
        <begin position="124"/>
        <end position="229"/>
    </location>
</feature>
<proteinExistence type="predicted"/>
<sequence length="385" mass="40867">MNARLPATDAQAPRDEAVVRKEAVAWYARLCSGAITDAERAAWRQWQAAHPDHGRAWQRIESMRAALLQVPANIAAPALRMTEHARSRRQALRGVALLASTGTLGYVAWRGAGEQGFARPLLADYRTGIGQQREVVLADGSLLVLDTATAVDVRFTGTERVVRLWAGAVLIETARQRQPQQAADPRPFIVQTAQGSVTALGTRFTVRQYDAPLEGQSGGYTEVAVLEHAVAICAGAVAGAGAAATGAGVSDPAAGDPLIGVPAPSGSAAGNPAATNAVHQPALLRAGQQVRFTRSRAEAAQAAPDNAGQWRSGHLLVNDRSLAEVLAELSRYRHGRLGCDPGVAGLRISGVFPLTDTDRALALLTRTFPLRQRSLTRYWVTLGPR</sequence>
<gene>
    <name evidence="3" type="ORF">SR858_06955</name>
</gene>
<dbReference type="InterPro" id="IPR006860">
    <property type="entry name" value="FecR"/>
</dbReference>
<dbReference type="GeneID" id="43163749"/>
<feature type="domain" description="FecR N-terminal" evidence="2">
    <location>
        <begin position="21"/>
        <end position="62"/>
    </location>
</feature>
<evidence type="ECO:0000313" key="4">
    <source>
        <dbReference type="Proteomes" id="UP001326110"/>
    </source>
</evidence>
<organism evidence="3 4">
    <name type="scientific">Duganella zoogloeoides</name>
    <dbReference type="NCBI Taxonomy" id="75659"/>
    <lineage>
        <taxon>Bacteria</taxon>
        <taxon>Pseudomonadati</taxon>
        <taxon>Pseudomonadota</taxon>
        <taxon>Betaproteobacteria</taxon>
        <taxon>Burkholderiales</taxon>
        <taxon>Oxalobacteraceae</taxon>
        <taxon>Telluria group</taxon>
        <taxon>Duganella</taxon>
    </lineage>
</organism>
<dbReference type="Pfam" id="PF04773">
    <property type="entry name" value="FecR"/>
    <property type="match status" value="1"/>
</dbReference>
<protein>
    <submittedName>
        <fullName evidence="3">FecR domain-containing protein</fullName>
    </submittedName>
</protein>
<dbReference type="PANTHER" id="PTHR30273:SF2">
    <property type="entry name" value="PROTEIN FECR"/>
    <property type="match status" value="1"/>
</dbReference>
<dbReference type="RefSeq" id="WP_019922022.1">
    <property type="nucleotide sequence ID" value="NZ_CP140152.1"/>
</dbReference>
<keyword evidence="4" id="KW-1185">Reference proteome</keyword>
<dbReference type="EMBL" id="CP140152">
    <property type="protein sequence ID" value="WQH06067.1"/>
    <property type="molecule type" value="Genomic_DNA"/>
</dbReference>
<dbReference type="Proteomes" id="UP001326110">
    <property type="component" value="Chromosome"/>
</dbReference>
<dbReference type="PANTHER" id="PTHR30273">
    <property type="entry name" value="PERIPLASMIC SIGNAL SENSOR AND SIGMA FACTOR ACTIVATOR FECR-RELATED"/>
    <property type="match status" value="1"/>
</dbReference>
<accession>A0ABZ0Y3T9</accession>
<evidence type="ECO:0000259" key="2">
    <source>
        <dbReference type="Pfam" id="PF16220"/>
    </source>
</evidence>
<name>A0ABZ0Y3T9_9BURK</name>
<evidence type="ECO:0000259" key="1">
    <source>
        <dbReference type="Pfam" id="PF04773"/>
    </source>
</evidence>